<evidence type="ECO:0000259" key="1">
    <source>
        <dbReference type="Pfam" id="PF01968"/>
    </source>
</evidence>
<evidence type="ECO:0000313" key="3">
    <source>
        <dbReference type="Proteomes" id="UP000334340"/>
    </source>
</evidence>
<dbReference type="Gene3D" id="3.30.420.40">
    <property type="match status" value="1"/>
</dbReference>
<dbReference type="Pfam" id="PF01968">
    <property type="entry name" value="Hydantoinase_A"/>
    <property type="match status" value="1"/>
</dbReference>
<dbReference type="NCBIfam" id="TIGR03123">
    <property type="entry name" value="one_C_unchar_1"/>
    <property type="match status" value="1"/>
</dbReference>
<dbReference type="Gene3D" id="3.30.420.190">
    <property type="entry name" value="conserved archaeal protein q6m145"/>
    <property type="match status" value="1"/>
</dbReference>
<name>A0A564ZGN0_9BACT</name>
<dbReference type="EMBL" id="CABIKM010000005">
    <property type="protein sequence ID" value="VUZ84057.1"/>
    <property type="molecule type" value="Genomic_DNA"/>
</dbReference>
<dbReference type="InterPro" id="IPR002821">
    <property type="entry name" value="Hydantoinase_A"/>
</dbReference>
<organism evidence="2 3">
    <name type="scientific">Candidatus Methylomirabilis lanthanidiphila</name>
    <dbReference type="NCBI Taxonomy" id="2211376"/>
    <lineage>
        <taxon>Bacteria</taxon>
        <taxon>Candidatus Methylomirabilota</taxon>
        <taxon>Candidatus Methylomirabilia</taxon>
        <taxon>Candidatus Methylomirabilales</taxon>
        <taxon>Candidatus Methylomirabilaceae</taxon>
        <taxon>Candidatus Methylomirabilis</taxon>
    </lineage>
</organism>
<dbReference type="GO" id="GO:0016787">
    <property type="term" value="F:hydrolase activity"/>
    <property type="evidence" value="ECO:0007669"/>
    <property type="project" value="InterPro"/>
</dbReference>
<dbReference type="AlphaFoldDB" id="A0A564ZGN0"/>
<keyword evidence="3" id="KW-1185">Reference proteome</keyword>
<accession>A0A564ZGN0</accession>
<evidence type="ECO:0000313" key="2">
    <source>
        <dbReference type="EMBL" id="VUZ84057.1"/>
    </source>
</evidence>
<dbReference type="InterPro" id="IPR002756">
    <property type="entry name" value="MfnF"/>
</dbReference>
<protein>
    <submittedName>
        <fullName evidence="2">Hydantoinase/oxoprolinase</fullName>
    </submittedName>
</protein>
<gene>
    <name evidence="2" type="ORF">MELA_00421</name>
</gene>
<sequence>MIRMIGWDIGGANVKAARILFTDGRAENGRTVRRYFELWNNSGGLHPLLREIYSDLGPADAMVVTMTGELCDAFDDRAEGVASIIDAVRETAPEIPLYAVDLEGRLIRLDGSAVELLTLAPTNWIAEALVLACLQPDCLLVDIGSTTTDLIPIVGGRIAAQGKRDIERLARGELIYTGALRTSVAAIASRIPIHGTICRIAAEYFAISADVHLVLGRLAPEDYTCATPDGREKTKGGALRRLARVACEDSRHLTAGELHAMAAYIAEQQIQQITEGMFQVLSRIEIGLHLPVVPVGIGAFLGEACARRLNLPACDPPALTECGSVALSPCAAAAYLLGEMLSRG</sequence>
<dbReference type="Proteomes" id="UP000334340">
    <property type="component" value="Unassembled WGS sequence"/>
</dbReference>
<reference evidence="2 3" key="1">
    <citation type="submission" date="2019-07" db="EMBL/GenBank/DDBJ databases">
        <authorList>
            <person name="Cremers G."/>
        </authorList>
    </citation>
    <scope>NUCLEOTIDE SEQUENCE [LARGE SCALE GENOMIC DNA]</scope>
</reference>
<feature type="domain" description="Hydantoinase A/oxoprolinase" evidence="1">
    <location>
        <begin position="63"/>
        <end position="320"/>
    </location>
</feature>
<proteinExistence type="predicted"/>